<feature type="domain" description="Transposase IS66 zinc-finger binding" evidence="1">
    <location>
        <begin position="9"/>
        <end position="48"/>
    </location>
</feature>
<name>A0A934IKI1_9HYPH</name>
<comment type="caution">
    <text evidence="2">The sequence shown here is derived from an EMBL/GenBank/DDBJ whole genome shotgun (WGS) entry which is preliminary data.</text>
</comment>
<proteinExistence type="predicted"/>
<dbReference type="RefSeq" id="WP_198881366.1">
    <property type="nucleotide sequence ID" value="NZ_JAEKJA010000005.1"/>
</dbReference>
<dbReference type="AlphaFoldDB" id="A0A934IKI1"/>
<reference evidence="2" key="1">
    <citation type="submission" date="2020-12" db="EMBL/GenBank/DDBJ databases">
        <title>Bacterial taxonomy.</title>
        <authorList>
            <person name="Pan X."/>
        </authorList>
    </citation>
    <scope>NUCLEOTIDE SEQUENCE</scope>
    <source>
        <strain evidence="2">B2012</strain>
    </source>
</reference>
<keyword evidence="2" id="KW-0863">Zinc-finger</keyword>
<accession>A0A934IKI1</accession>
<keyword evidence="3" id="KW-1185">Reference proteome</keyword>
<keyword evidence="2" id="KW-0862">Zinc</keyword>
<dbReference type="EMBL" id="JAEKJA010000005">
    <property type="protein sequence ID" value="MBJ3775472.1"/>
    <property type="molecule type" value="Genomic_DNA"/>
</dbReference>
<sequence>MVEPDDAPCACGSHDHVRIGKDVSERLDVLPVKFQVIVTCRPKDACKRGGTASSRSLRRPA</sequence>
<evidence type="ECO:0000259" key="1">
    <source>
        <dbReference type="Pfam" id="PF13005"/>
    </source>
</evidence>
<organism evidence="2 3">
    <name type="scientific">Acuticoccus mangrovi</name>
    <dbReference type="NCBI Taxonomy" id="2796142"/>
    <lineage>
        <taxon>Bacteria</taxon>
        <taxon>Pseudomonadati</taxon>
        <taxon>Pseudomonadota</taxon>
        <taxon>Alphaproteobacteria</taxon>
        <taxon>Hyphomicrobiales</taxon>
        <taxon>Amorphaceae</taxon>
        <taxon>Acuticoccus</taxon>
    </lineage>
</organism>
<gene>
    <name evidence="2" type="ORF">JCR33_07230</name>
</gene>
<dbReference type="Proteomes" id="UP000609531">
    <property type="component" value="Unassembled WGS sequence"/>
</dbReference>
<dbReference type="GO" id="GO:0008270">
    <property type="term" value="F:zinc ion binding"/>
    <property type="evidence" value="ECO:0007669"/>
    <property type="project" value="UniProtKB-KW"/>
</dbReference>
<keyword evidence="2" id="KW-0479">Metal-binding</keyword>
<protein>
    <submittedName>
        <fullName evidence="2">IS66 family transposase zinc-finger binding domain-containing protein</fullName>
    </submittedName>
</protein>
<dbReference type="Pfam" id="PF13005">
    <property type="entry name" value="zf-IS66"/>
    <property type="match status" value="1"/>
</dbReference>
<evidence type="ECO:0000313" key="3">
    <source>
        <dbReference type="Proteomes" id="UP000609531"/>
    </source>
</evidence>
<evidence type="ECO:0000313" key="2">
    <source>
        <dbReference type="EMBL" id="MBJ3775472.1"/>
    </source>
</evidence>
<dbReference type="InterPro" id="IPR024474">
    <property type="entry name" value="Znf_dom_IS66"/>
</dbReference>